<evidence type="ECO:0000313" key="3">
    <source>
        <dbReference type="Proteomes" id="UP000001556"/>
    </source>
</evidence>
<evidence type="ECO:0000313" key="2">
    <source>
        <dbReference type="EMBL" id="ABO50362.1"/>
    </source>
</evidence>
<proteinExistence type="predicted"/>
<dbReference type="eggNOG" id="COG2197">
    <property type="taxonomic scope" value="Bacteria"/>
</dbReference>
<reference evidence="2 3" key="1">
    <citation type="submission" date="2007-03" db="EMBL/GenBank/DDBJ databases">
        <title>Complete sequence of Desulfotomaculum reducens MI-1.</title>
        <authorList>
            <consortium name="US DOE Joint Genome Institute"/>
            <person name="Copeland A."/>
            <person name="Lucas S."/>
            <person name="Lapidus A."/>
            <person name="Barry K."/>
            <person name="Detter J.C."/>
            <person name="Glavina del Rio T."/>
            <person name="Hammon N."/>
            <person name="Israni S."/>
            <person name="Dalin E."/>
            <person name="Tice H."/>
            <person name="Pitluck S."/>
            <person name="Sims D."/>
            <person name="Brettin T."/>
            <person name="Bruce D."/>
            <person name="Han C."/>
            <person name="Tapia R."/>
            <person name="Schmutz J."/>
            <person name="Larimer F."/>
            <person name="Land M."/>
            <person name="Hauser L."/>
            <person name="Kyrpides N."/>
            <person name="Kim E."/>
            <person name="Tebo B.M."/>
            <person name="Richardson P."/>
        </authorList>
    </citation>
    <scope>NUCLEOTIDE SEQUENCE [LARGE SCALE GENOMIC DNA]</scope>
    <source>
        <strain evidence="2 3">MI-1</strain>
    </source>
</reference>
<dbReference type="EMBL" id="CP000612">
    <property type="protein sequence ID" value="ABO50362.1"/>
    <property type="molecule type" value="Genomic_DNA"/>
</dbReference>
<keyword evidence="3" id="KW-1185">Reference proteome</keyword>
<dbReference type="HOGENOM" id="CLU_2665178_0_0_9"/>
<feature type="compositionally biased region" description="Basic and acidic residues" evidence="1">
    <location>
        <begin position="66"/>
        <end position="75"/>
    </location>
</feature>
<name>A4J5K9_DESRM</name>
<feature type="region of interest" description="Disordered" evidence="1">
    <location>
        <begin position="35"/>
        <end position="75"/>
    </location>
</feature>
<dbReference type="STRING" id="349161.Dred_1837"/>
<evidence type="ECO:0000256" key="1">
    <source>
        <dbReference type="SAM" id="MobiDB-lite"/>
    </source>
</evidence>
<dbReference type="AlphaFoldDB" id="A4J5K9"/>
<accession>A4J5K9</accession>
<dbReference type="Proteomes" id="UP000001556">
    <property type="component" value="Chromosome"/>
</dbReference>
<sequence length="75" mass="8774">MGIGSTSTIRNHRFVLKDKERQAKLILAIMELLKDKHSQQDKRQSSNLPLQKTVRITNNHYHKRSKWDGGKRYGS</sequence>
<gene>
    <name evidence="2" type="ordered locus">Dred_1837</name>
</gene>
<feature type="compositionally biased region" description="Polar residues" evidence="1">
    <location>
        <begin position="45"/>
        <end position="59"/>
    </location>
</feature>
<feature type="compositionally biased region" description="Basic and acidic residues" evidence="1">
    <location>
        <begin position="35"/>
        <end position="44"/>
    </location>
</feature>
<dbReference type="KEGG" id="drm:Dred_1837"/>
<protein>
    <submittedName>
        <fullName evidence="2">Uncharacterized protein</fullName>
    </submittedName>
</protein>
<organism evidence="2 3">
    <name type="scientific">Desulforamulus reducens (strain ATCC BAA-1160 / DSM 100696 / MI-1)</name>
    <name type="common">Desulfotomaculum reducens</name>
    <dbReference type="NCBI Taxonomy" id="349161"/>
    <lineage>
        <taxon>Bacteria</taxon>
        <taxon>Bacillati</taxon>
        <taxon>Bacillota</taxon>
        <taxon>Clostridia</taxon>
        <taxon>Eubacteriales</taxon>
        <taxon>Peptococcaceae</taxon>
        <taxon>Desulforamulus</taxon>
    </lineage>
</organism>